<dbReference type="InterPro" id="IPR038765">
    <property type="entry name" value="Papain-like_cys_pep_sf"/>
</dbReference>
<gene>
    <name evidence="2" type="ORF">AMD01_17370</name>
</gene>
<proteinExistence type="predicted"/>
<protein>
    <recommendedName>
        <fullName evidence="1">Transglutaminase-like domain-containing protein</fullName>
    </recommendedName>
</protein>
<dbReference type="Pfam" id="PF01841">
    <property type="entry name" value="Transglut_core"/>
    <property type="match status" value="1"/>
</dbReference>
<dbReference type="SMART" id="SM00460">
    <property type="entry name" value="TGc"/>
    <property type="match status" value="1"/>
</dbReference>
<dbReference type="Gene3D" id="3.10.620.30">
    <property type="match status" value="1"/>
</dbReference>
<reference evidence="3" key="1">
    <citation type="submission" date="2015-08" db="EMBL/GenBank/DDBJ databases">
        <title>Fjat-14210 dsm16467.</title>
        <authorList>
            <person name="Liu B."/>
            <person name="Wang J."/>
            <person name="Zhu Y."/>
            <person name="Liu G."/>
            <person name="Chen Q."/>
            <person name="Chen Z."/>
            <person name="Lan J."/>
            <person name="Che J."/>
            <person name="Ge C."/>
            <person name="Shi H."/>
            <person name="Pan Z."/>
            <person name="Liu X."/>
        </authorList>
    </citation>
    <scope>NUCLEOTIDE SEQUENCE [LARGE SCALE GENOMIC DNA]</scope>
    <source>
        <strain evidence="3">DSM 16467</strain>
    </source>
</reference>
<sequence length="259" mass="30508">MTISIEIEKEITSKLNGSTSTAERVARLFSWICNEFQWVETDYVDRSFEEIMQRKAGNCAEQAKVVETLLSYIGIKTRWVLEINAQPDYIERQQFAEQLVAEQGNFYSIFGLNHNDHRWIEYYDADQRDWCPLDTSFAILGIESFMEKRLGFYHQSIPSTEGIIPFCLFALDANHQPLEERSSEYLIKKFPFSFKENSSSTAIWKEWEALINELTLLGMKTYKQEVNFHLHQDQVKRFVQVYEEIKQLQVAQKVETIQK</sequence>
<dbReference type="RefSeq" id="WP_053402711.1">
    <property type="nucleotide sequence ID" value="NZ_JAUKEN010000001.1"/>
</dbReference>
<dbReference type="PATRIC" id="fig|284581.3.peg.2981"/>
<dbReference type="SUPFAM" id="SSF54001">
    <property type="entry name" value="Cysteine proteinases"/>
    <property type="match status" value="1"/>
</dbReference>
<organism evidence="2 3">
    <name type="scientific">Priestia koreensis</name>
    <dbReference type="NCBI Taxonomy" id="284581"/>
    <lineage>
        <taxon>Bacteria</taxon>
        <taxon>Bacillati</taxon>
        <taxon>Bacillota</taxon>
        <taxon>Bacilli</taxon>
        <taxon>Bacillales</taxon>
        <taxon>Bacillaceae</taxon>
        <taxon>Priestia</taxon>
    </lineage>
</organism>
<dbReference type="OrthoDB" id="1817605at2"/>
<evidence type="ECO:0000313" key="2">
    <source>
        <dbReference type="EMBL" id="KOO42911.1"/>
    </source>
</evidence>
<feature type="domain" description="Transglutaminase-like" evidence="1">
    <location>
        <begin position="51"/>
        <end position="137"/>
    </location>
</feature>
<dbReference type="InterPro" id="IPR002931">
    <property type="entry name" value="Transglutaminase-like"/>
</dbReference>
<dbReference type="STRING" id="284581.AMD01_17370"/>
<dbReference type="EMBL" id="LILC01000023">
    <property type="protein sequence ID" value="KOO42911.1"/>
    <property type="molecule type" value="Genomic_DNA"/>
</dbReference>
<comment type="caution">
    <text evidence="2">The sequence shown here is derived from an EMBL/GenBank/DDBJ whole genome shotgun (WGS) entry which is preliminary data.</text>
</comment>
<name>A0A0M0KVR1_9BACI</name>
<dbReference type="Proteomes" id="UP000037558">
    <property type="component" value="Unassembled WGS sequence"/>
</dbReference>
<evidence type="ECO:0000259" key="1">
    <source>
        <dbReference type="SMART" id="SM00460"/>
    </source>
</evidence>
<evidence type="ECO:0000313" key="3">
    <source>
        <dbReference type="Proteomes" id="UP000037558"/>
    </source>
</evidence>
<accession>A0A0M0KVR1</accession>
<dbReference type="AlphaFoldDB" id="A0A0M0KVR1"/>
<keyword evidence="3" id="KW-1185">Reference proteome</keyword>